<protein>
    <submittedName>
        <fullName evidence="3">Uncharacterized protein</fullName>
    </submittedName>
</protein>
<dbReference type="Proteomes" id="UP000005408">
    <property type="component" value="Unassembled WGS sequence"/>
</dbReference>
<keyword evidence="2" id="KW-0732">Signal</keyword>
<proteinExistence type="predicted"/>
<evidence type="ECO:0000313" key="3">
    <source>
        <dbReference type="EnsemblMetazoa" id="G8321.1:cds"/>
    </source>
</evidence>
<dbReference type="AlphaFoldDB" id="A0A8W8NUN3"/>
<feature type="signal peptide" evidence="2">
    <location>
        <begin position="1"/>
        <end position="17"/>
    </location>
</feature>
<name>A0A8W8NUN3_MAGGI</name>
<evidence type="ECO:0000256" key="2">
    <source>
        <dbReference type="SAM" id="SignalP"/>
    </source>
</evidence>
<accession>A0A8W8NUN3</accession>
<reference evidence="3" key="1">
    <citation type="submission" date="2022-08" db="UniProtKB">
        <authorList>
            <consortium name="EnsemblMetazoa"/>
        </authorList>
    </citation>
    <scope>IDENTIFICATION</scope>
    <source>
        <strain evidence="3">05x7-T-G4-1.051#20</strain>
    </source>
</reference>
<sequence length="246" mass="25779">MITIIFYLSLCFLAVGGFNLGEICNNGVCNWRGDGLYNGCIDDAFLRFAHFGIGGGVIDLRCAHNIQVIYVDDTNLLCSDEFILSKRDITLYMNDVKCHTSTSSSPLPASPSSPISTHTSTSSSPLPASTSSPISTHTSTSSSPLPVSPSSPISTHTSTSSSPLPASPSSPISTHTSTSSSPLPVSPSRPISTHTSTTHGSLTTHTTPTPPSASTSSHDDTNDSTDDDSPHMSTLMTIVISKYSNL</sequence>
<feature type="region of interest" description="Disordered" evidence="1">
    <location>
        <begin position="102"/>
        <end position="233"/>
    </location>
</feature>
<feature type="chain" id="PRO_5036498386" evidence="2">
    <location>
        <begin position="18"/>
        <end position="246"/>
    </location>
</feature>
<feature type="compositionally biased region" description="Low complexity" evidence="1">
    <location>
        <begin position="102"/>
        <end position="216"/>
    </location>
</feature>
<evidence type="ECO:0000256" key="1">
    <source>
        <dbReference type="SAM" id="MobiDB-lite"/>
    </source>
</evidence>
<evidence type="ECO:0000313" key="4">
    <source>
        <dbReference type="Proteomes" id="UP000005408"/>
    </source>
</evidence>
<keyword evidence="4" id="KW-1185">Reference proteome</keyword>
<organism evidence="3 4">
    <name type="scientific">Magallana gigas</name>
    <name type="common">Pacific oyster</name>
    <name type="synonym">Crassostrea gigas</name>
    <dbReference type="NCBI Taxonomy" id="29159"/>
    <lineage>
        <taxon>Eukaryota</taxon>
        <taxon>Metazoa</taxon>
        <taxon>Spiralia</taxon>
        <taxon>Lophotrochozoa</taxon>
        <taxon>Mollusca</taxon>
        <taxon>Bivalvia</taxon>
        <taxon>Autobranchia</taxon>
        <taxon>Pteriomorphia</taxon>
        <taxon>Ostreida</taxon>
        <taxon>Ostreoidea</taxon>
        <taxon>Ostreidae</taxon>
        <taxon>Magallana</taxon>
    </lineage>
</organism>
<dbReference type="EnsemblMetazoa" id="G8321.1">
    <property type="protein sequence ID" value="G8321.1:cds"/>
    <property type="gene ID" value="G8321"/>
</dbReference>